<protein>
    <submittedName>
        <fullName evidence="1">Uncharacterized protein</fullName>
    </submittedName>
</protein>
<name>A0A1F6E5N1_9BACT</name>
<accession>A0A1F6E5N1</accession>
<evidence type="ECO:0000313" key="1">
    <source>
        <dbReference type="EMBL" id="OGG68999.1"/>
    </source>
</evidence>
<proteinExistence type="predicted"/>
<evidence type="ECO:0000313" key="2">
    <source>
        <dbReference type="Proteomes" id="UP000176914"/>
    </source>
</evidence>
<sequence>MIDAHDVQPRIEVLRHAFEGMRGNMPLARKQTYDNAVRRLEEIQGLADAGHYVQALYDLRWVQGVSVGLGIREPNESD</sequence>
<gene>
    <name evidence="1" type="ORF">A3C20_01500</name>
</gene>
<reference evidence="1 2" key="1">
    <citation type="journal article" date="2016" name="Nat. Commun.">
        <title>Thousands of microbial genomes shed light on interconnected biogeochemical processes in an aquifer system.</title>
        <authorList>
            <person name="Anantharaman K."/>
            <person name="Brown C.T."/>
            <person name="Hug L.A."/>
            <person name="Sharon I."/>
            <person name="Castelle C.J."/>
            <person name="Probst A.J."/>
            <person name="Thomas B.C."/>
            <person name="Singh A."/>
            <person name="Wilkins M.J."/>
            <person name="Karaoz U."/>
            <person name="Brodie E.L."/>
            <person name="Williams K.H."/>
            <person name="Hubbard S.S."/>
            <person name="Banfield J.F."/>
        </authorList>
    </citation>
    <scope>NUCLEOTIDE SEQUENCE [LARGE SCALE GENOMIC DNA]</scope>
</reference>
<organism evidence="1 2">
    <name type="scientific">Candidatus Kaiserbacteria bacterium RIFCSPHIGHO2_02_FULL_55_25</name>
    <dbReference type="NCBI Taxonomy" id="1798498"/>
    <lineage>
        <taxon>Bacteria</taxon>
        <taxon>Candidatus Kaiseribacteriota</taxon>
    </lineage>
</organism>
<dbReference type="EMBL" id="MFLL01000024">
    <property type="protein sequence ID" value="OGG68999.1"/>
    <property type="molecule type" value="Genomic_DNA"/>
</dbReference>
<dbReference type="AlphaFoldDB" id="A0A1F6E5N1"/>
<comment type="caution">
    <text evidence="1">The sequence shown here is derived from an EMBL/GenBank/DDBJ whole genome shotgun (WGS) entry which is preliminary data.</text>
</comment>
<dbReference type="Proteomes" id="UP000176914">
    <property type="component" value="Unassembled WGS sequence"/>
</dbReference>